<evidence type="ECO:0000313" key="4">
    <source>
        <dbReference type="Proteomes" id="UP001147700"/>
    </source>
</evidence>
<keyword evidence="4" id="KW-1185">Reference proteome</keyword>
<dbReference type="PROSITE" id="PS51903">
    <property type="entry name" value="CLP_R"/>
    <property type="match status" value="1"/>
</dbReference>
<proteinExistence type="predicted"/>
<accession>A0ABT4RMR7</accession>
<dbReference type="Pfam" id="PF02861">
    <property type="entry name" value="Clp_N"/>
    <property type="match status" value="1"/>
</dbReference>
<gene>
    <name evidence="3" type="ORF">OJ962_20345</name>
</gene>
<evidence type="ECO:0000256" key="1">
    <source>
        <dbReference type="PROSITE-ProRule" id="PRU01251"/>
    </source>
</evidence>
<dbReference type="InterPro" id="IPR004176">
    <property type="entry name" value="Clp_R_N"/>
</dbReference>
<dbReference type="Proteomes" id="UP001147700">
    <property type="component" value="Unassembled WGS sequence"/>
</dbReference>
<dbReference type="Gene3D" id="1.10.1780.10">
    <property type="entry name" value="Clp, N-terminal domain"/>
    <property type="match status" value="1"/>
</dbReference>
<feature type="domain" description="Clp R" evidence="2">
    <location>
        <begin position="2"/>
        <end position="153"/>
    </location>
</feature>
<comment type="caution">
    <text evidence="3">The sequence shown here is derived from an EMBL/GenBank/DDBJ whole genome shotgun (WGS) entry which is preliminary data.</text>
</comment>
<name>A0ABT4RMR7_9ACTN</name>
<evidence type="ECO:0000259" key="2">
    <source>
        <dbReference type="PROSITE" id="PS51903"/>
    </source>
</evidence>
<dbReference type="SUPFAM" id="SSF81923">
    <property type="entry name" value="Double Clp-N motif"/>
    <property type="match status" value="1"/>
</dbReference>
<dbReference type="RefSeq" id="WP_202957780.1">
    <property type="nucleotide sequence ID" value="NZ_JAPCID010000030.1"/>
</dbReference>
<reference evidence="3" key="1">
    <citation type="submission" date="2022-10" db="EMBL/GenBank/DDBJ databases">
        <title>The WGS of Solirubrobacter sp. CPCC 204708.</title>
        <authorList>
            <person name="Jiang Z."/>
        </authorList>
    </citation>
    <scope>NUCLEOTIDE SEQUENCE</scope>
    <source>
        <strain evidence="3">CPCC 204708</strain>
    </source>
</reference>
<dbReference type="InterPro" id="IPR036628">
    <property type="entry name" value="Clp_N_dom_sf"/>
</dbReference>
<dbReference type="EMBL" id="JAPCID010000030">
    <property type="protein sequence ID" value="MDA0139864.1"/>
    <property type="molecule type" value="Genomic_DNA"/>
</dbReference>
<evidence type="ECO:0000313" key="3">
    <source>
        <dbReference type="EMBL" id="MDA0139864.1"/>
    </source>
</evidence>
<organism evidence="3 4">
    <name type="scientific">Solirubrobacter deserti</name>
    <dbReference type="NCBI Taxonomy" id="2282478"/>
    <lineage>
        <taxon>Bacteria</taxon>
        <taxon>Bacillati</taxon>
        <taxon>Actinomycetota</taxon>
        <taxon>Thermoleophilia</taxon>
        <taxon>Solirubrobacterales</taxon>
        <taxon>Solirubrobacteraceae</taxon>
        <taxon>Solirubrobacter</taxon>
    </lineage>
</organism>
<keyword evidence="1" id="KW-0677">Repeat</keyword>
<sequence length="153" mass="16513">MFNRFTKDARVIVRDAVEIAHELGATSVEAEHLLFAAARQRDPVAETLRWHGLDEDGLRHALDLERERSLAAVGISAARPAFAPHVSKPDFAHSSKAALEGALRAAAERKDTRIGTGHVVLGVLRARRGTVPRALGLVDIDQEELATAISAVT</sequence>
<protein>
    <recommendedName>
        <fullName evidence="2">Clp R domain-containing protein</fullName>
    </recommendedName>
</protein>